<dbReference type="PROSITE" id="PS00660">
    <property type="entry name" value="FERM_1"/>
    <property type="match status" value="1"/>
</dbReference>
<comment type="subcellular location">
    <subcellularLocation>
        <location evidence="3">Cytoplasm</location>
        <location evidence="3">Cell cortex</location>
    </subcellularLocation>
    <subcellularLocation>
        <location evidence="2">Cytoplasm</location>
        <location evidence="2">Cytoskeleton</location>
    </subcellularLocation>
    <subcellularLocation>
        <location evidence="1">Nucleus</location>
    </subcellularLocation>
</comment>
<keyword evidence="7" id="KW-0132">Cell division</keyword>
<dbReference type="PRINTS" id="PR00661">
    <property type="entry name" value="ERMFAMILY"/>
</dbReference>
<dbReference type="InterPro" id="IPR035963">
    <property type="entry name" value="FERM_2"/>
</dbReference>
<dbReference type="Gene3D" id="3.10.20.90">
    <property type="entry name" value="Phosphatidylinositol 3-kinase Catalytic Subunit, Chain A, domain 1"/>
    <property type="match status" value="1"/>
</dbReference>
<sequence>MTTEKSLVAEAENSQHQEQNEEGEGATNSGQQETRLEETSQAAAEGDNQCEQKLKTSNGDTPIHEDLTKNKERTSENRGLSRLFSSLLKRPKSQVSEEEGKEVESGTEKGEGGQREREFGTSLDEEIILKAPIAAPEPELKTDPSLDLHSLSSAETQPAQEERREDPDFETKEEEGLEECSKIEVKEESPESKAERELKASQKSIRRHRNMHCKVSLLDDTVYECVVEKHAKGQDLHKRVCEHLNLLEEDYFGLAIWDNTTSKTWLDPAKEIKKQVRGVPWNFTFNVKFYPPDPAQLTEDITRYYLCLQLRQDIVAGRLPCSFATLALLGSYTVQSELGDYDPELHGADYVSDFKLAPNQTKELEEKVMELHKSYRSMTPAQADLEFLENAKKLSMYGVDLHKAKDLEGVDIILGVCSSGLLVYKDKLRINRFPWPKVLKISYKRSSFFIKIRPGEQEQYESTIGFKLPSYRAAKKLWKVCVEHHTFFRLTSTDTIPKSKFLALGSKFRYSGRTQAQTRQASALIDRPAPHFERTASKRASRSLDGAAVDSADRSPRPTSAPAIAQSQVTEGAPVKKAGVSKAQKETAEAEVKGEEVPPEQAEPEPTEVQKDLGKSQEEIKKHHASISELKKNFMESVPEPRPSEWDKRLSTHSPFRTPNINGQIPTGEGNINGIRTEEVAAVTKGPSTNPDSDWEGPKHSVIPSKSQMTTPSESPQSFGFGSLSISSKETEEKEQGAAGCLDIKEIPRGPSGECVGVEDQASALEFSVSPASSQRQLAGKKAESSEEHVTPREPLGKQNGSFLDSRVGNQFPTLIRSFQPPLVKTQTVTISDTANAVKSEIPTKDVPIVHTETKTITYEAAQTDDSNGDLDPGVLLSAQTITSETTSSTTTTQITKTVKGGISETRIEKRIVITGDADIDHDQVLVQAIKEAKEQHPDMSVTKVVVHQETEISEE</sequence>
<proteinExistence type="predicted"/>
<feature type="compositionally biased region" description="Basic and acidic residues" evidence="17">
    <location>
        <begin position="583"/>
        <end position="596"/>
    </location>
</feature>
<keyword evidence="9" id="KW-0112">Calmodulin-binding</keyword>
<dbReference type="InterPro" id="IPR019749">
    <property type="entry name" value="Band_41_domain"/>
</dbReference>
<dbReference type="InterPro" id="IPR000798">
    <property type="entry name" value="Ez/rad/moesin-like"/>
</dbReference>
<protein>
    <recommendedName>
        <fullName evidence="14">Protein 4.1</fullName>
    </recommendedName>
    <alternativeName>
        <fullName evidence="15">Band 4.1</fullName>
    </alternativeName>
    <alternativeName>
        <fullName evidence="16">Erythrocyte membrane protein band 4.1</fullName>
    </alternativeName>
</protein>
<keyword evidence="5" id="KW-0963">Cytoplasm</keyword>
<evidence type="ECO:0000256" key="7">
    <source>
        <dbReference type="ARBA" id="ARBA00022618"/>
    </source>
</evidence>
<dbReference type="GeneID" id="103550920"/>
<evidence type="ECO:0000256" key="16">
    <source>
        <dbReference type="ARBA" id="ARBA00032586"/>
    </source>
</evidence>
<dbReference type="SMART" id="SM01196">
    <property type="entry name" value="FERM_C"/>
    <property type="match status" value="1"/>
</dbReference>
<feature type="compositionally biased region" description="Polar residues" evidence="17">
    <location>
        <begin position="704"/>
        <end position="728"/>
    </location>
</feature>
<dbReference type="PIRSF" id="PIRSF002304">
    <property type="entry name" value="Membrane_skeletal_4_1"/>
    <property type="match status" value="1"/>
</dbReference>
<evidence type="ECO:0000256" key="11">
    <source>
        <dbReference type="ARBA" id="ARBA00023212"/>
    </source>
</evidence>
<dbReference type="InterPro" id="IPR008379">
    <property type="entry name" value="Band_4.1_C"/>
</dbReference>
<dbReference type="Pfam" id="PF00373">
    <property type="entry name" value="FERM_M"/>
    <property type="match status" value="1"/>
</dbReference>
<dbReference type="SUPFAM" id="SSF47031">
    <property type="entry name" value="Second domain of FERM"/>
    <property type="match status" value="1"/>
</dbReference>
<keyword evidence="11" id="KW-0206">Cytoskeleton</keyword>
<dbReference type="Pfam" id="PF04382">
    <property type="entry name" value="SAB"/>
    <property type="match status" value="1"/>
</dbReference>
<dbReference type="CDD" id="cd14473">
    <property type="entry name" value="FERM_B-lobe"/>
    <property type="match status" value="1"/>
</dbReference>
<evidence type="ECO:0000256" key="8">
    <source>
        <dbReference type="ARBA" id="ARBA00022776"/>
    </source>
</evidence>
<dbReference type="RefSeq" id="XP_070466531.1">
    <property type="nucleotide sequence ID" value="XM_070610430.1"/>
</dbReference>
<dbReference type="Pfam" id="PF09379">
    <property type="entry name" value="FERM_N"/>
    <property type="match status" value="1"/>
</dbReference>
<dbReference type="InterPro" id="IPR019748">
    <property type="entry name" value="FERM_central"/>
</dbReference>
<dbReference type="InterPro" id="IPR014847">
    <property type="entry name" value="FA"/>
</dbReference>
<evidence type="ECO:0000256" key="9">
    <source>
        <dbReference type="ARBA" id="ARBA00022860"/>
    </source>
</evidence>
<feature type="compositionally biased region" description="Basic and acidic residues" evidence="17">
    <location>
        <begin position="608"/>
        <end position="621"/>
    </location>
</feature>
<gene>
    <name evidence="20" type="primary">EPB41</name>
</gene>
<feature type="compositionally biased region" description="Polar residues" evidence="17">
    <location>
        <begin position="150"/>
        <end position="159"/>
    </location>
</feature>
<dbReference type="PRINTS" id="PR00935">
    <property type="entry name" value="BAND41"/>
</dbReference>
<dbReference type="SMART" id="SM00295">
    <property type="entry name" value="B41"/>
    <property type="match status" value="1"/>
</dbReference>
<evidence type="ECO:0000256" key="17">
    <source>
        <dbReference type="SAM" id="MobiDB-lite"/>
    </source>
</evidence>
<evidence type="ECO:0000256" key="3">
    <source>
        <dbReference type="ARBA" id="ARBA00004544"/>
    </source>
</evidence>
<dbReference type="Proteomes" id="UP001652662">
    <property type="component" value="Chromosome 2"/>
</dbReference>
<dbReference type="PANTHER" id="PTHR23280">
    <property type="entry name" value="4.1 G PROTEIN"/>
    <property type="match status" value="1"/>
</dbReference>
<feature type="region of interest" description="Disordered" evidence="17">
    <location>
        <begin position="684"/>
        <end position="805"/>
    </location>
</feature>
<feature type="domain" description="FERM" evidence="18">
    <location>
        <begin position="211"/>
        <end position="492"/>
    </location>
</feature>
<dbReference type="InterPro" id="IPR019747">
    <property type="entry name" value="FERM_CS"/>
</dbReference>
<dbReference type="Pfam" id="PF08736">
    <property type="entry name" value="FA"/>
    <property type="match status" value="1"/>
</dbReference>
<dbReference type="CDD" id="cd17105">
    <property type="entry name" value="FERM_F1_EPB41"/>
    <property type="match status" value="1"/>
</dbReference>
<dbReference type="PANTHER" id="PTHR23280:SF12">
    <property type="entry name" value="PROTEIN 4.1"/>
    <property type="match status" value="1"/>
</dbReference>
<dbReference type="InterPro" id="IPR000299">
    <property type="entry name" value="FERM_domain"/>
</dbReference>
<evidence type="ECO:0000256" key="12">
    <source>
        <dbReference type="ARBA" id="ARBA00023242"/>
    </source>
</evidence>
<dbReference type="InterPro" id="IPR018980">
    <property type="entry name" value="FERM_PH-like_C"/>
</dbReference>
<evidence type="ECO:0000259" key="18">
    <source>
        <dbReference type="PROSITE" id="PS50057"/>
    </source>
</evidence>
<dbReference type="InterPro" id="IPR007477">
    <property type="entry name" value="SAB_dom"/>
</dbReference>
<keyword evidence="13" id="KW-0131">Cell cycle</keyword>
<feature type="compositionally biased region" description="Basic and acidic residues" evidence="17">
    <location>
        <begin position="102"/>
        <end position="119"/>
    </location>
</feature>
<evidence type="ECO:0000256" key="1">
    <source>
        <dbReference type="ARBA" id="ARBA00004123"/>
    </source>
</evidence>
<feature type="compositionally biased region" description="Polar residues" evidence="17">
    <location>
        <begin position="49"/>
        <end position="60"/>
    </location>
</feature>
<evidence type="ECO:0000256" key="13">
    <source>
        <dbReference type="ARBA" id="ARBA00023306"/>
    </source>
</evidence>
<feature type="compositionally biased region" description="Basic and acidic residues" evidence="17">
    <location>
        <begin position="160"/>
        <end position="170"/>
    </location>
</feature>
<keyword evidence="12" id="KW-0539">Nucleus</keyword>
<dbReference type="CDD" id="cd13184">
    <property type="entry name" value="FERM_C_4_1_family"/>
    <property type="match status" value="1"/>
</dbReference>
<reference evidence="19" key="1">
    <citation type="submission" date="2025-05" db="UniProtKB">
        <authorList>
            <consortium name="RefSeq"/>
        </authorList>
    </citation>
    <scope>NUCLEOTIDE SEQUENCE [LARGE SCALE GENOMIC DNA]</scope>
</reference>
<evidence type="ECO:0000256" key="2">
    <source>
        <dbReference type="ARBA" id="ARBA00004245"/>
    </source>
</evidence>
<organism evidence="19 20">
    <name type="scientific">Equus przewalskii</name>
    <name type="common">Przewalski's horse</name>
    <name type="synonym">Equus caballus przewalskii</name>
    <dbReference type="NCBI Taxonomy" id="9798"/>
    <lineage>
        <taxon>Eukaryota</taxon>
        <taxon>Metazoa</taxon>
        <taxon>Chordata</taxon>
        <taxon>Craniata</taxon>
        <taxon>Vertebrata</taxon>
        <taxon>Euteleostomi</taxon>
        <taxon>Mammalia</taxon>
        <taxon>Eutheria</taxon>
        <taxon>Laurasiatheria</taxon>
        <taxon>Perissodactyla</taxon>
        <taxon>Equidae</taxon>
        <taxon>Equus</taxon>
    </lineage>
</organism>
<dbReference type="PROSITE" id="PS50057">
    <property type="entry name" value="FERM_3"/>
    <property type="match status" value="1"/>
</dbReference>
<keyword evidence="6" id="KW-0597">Phosphoprotein</keyword>
<name>A0ABM4NNK7_EQUPR</name>
<dbReference type="InterPro" id="IPR018979">
    <property type="entry name" value="FERM_N"/>
</dbReference>
<evidence type="ECO:0000256" key="10">
    <source>
        <dbReference type="ARBA" id="ARBA00023203"/>
    </source>
</evidence>
<feature type="region of interest" description="Disordered" evidence="17">
    <location>
        <begin position="1"/>
        <end position="203"/>
    </location>
</feature>
<evidence type="ECO:0000256" key="4">
    <source>
        <dbReference type="ARBA" id="ARBA00022448"/>
    </source>
</evidence>
<feature type="compositionally biased region" description="Basic and acidic residues" evidence="17">
    <location>
        <begin position="781"/>
        <end position="796"/>
    </location>
</feature>
<dbReference type="Gene3D" id="1.20.80.10">
    <property type="match status" value="1"/>
</dbReference>
<reference evidence="20" key="2">
    <citation type="submission" date="2025-08" db="UniProtKB">
        <authorList>
            <consortium name="RefSeq"/>
        </authorList>
    </citation>
    <scope>IDENTIFICATION</scope>
    <source>
        <tissue evidence="20">Blood</tissue>
    </source>
</reference>
<feature type="compositionally biased region" description="Basic and acidic residues" evidence="17">
    <location>
        <begin position="179"/>
        <end position="200"/>
    </location>
</feature>
<dbReference type="Gene3D" id="2.30.29.30">
    <property type="entry name" value="Pleckstrin-homology domain (PH domain)/Phosphotyrosine-binding domain (PTB)"/>
    <property type="match status" value="1"/>
</dbReference>
<dbReference type="InterPro" id="IPR029071">
    <property type="entry name" value="Ubiquitin-like_domsf"/>
</dbReference>
<evidence type="ECO:0000256" key="6">
    <source>
        <dbReference type="ARBA" id="ARBA00022553"/>
    </source>
</evidence>
<dbReference type="SUPFAM" id="SSF50729">
    <property type="entry name" value="PH domain-like"/>
    <property type="match status" value="1"/>
</dbReference>
<dbReference type="Pfam" id="PF09380">
    <property type="entry name" value="FERM_C"/>
    <property type="match status" value="1"/>
</dbReference>
<feature type="compositionally biased region" description="Basic and acidic residues" evidence="17">
    <location>
        <begin position="62"/>
        <end position="76"/>
    </location>
</feature>
<dbReference type="Pfam" id="PF05902">
    <property type="entry name" value="4_1_CTD"/>
    <property type="match status" value="1"/>
</dbReference>
<dbReference type="SUPFAM" id="SSF54236">
    <property type="entry name" value="Ubiquitin-like"/>
    <property type="match status" value="1"/>
</dbReference>
<dbReference type="InterPro" id="IPR011993">
    <property type="entry name" value="PH-like_dom_sf"/>
</dbReference>
<dbReference type="PROSITE" id="PS00661">
    <property type="entry name" value="FERM_2"/>
    <property type="match status" value="1"/>
</dbReference>
<accession>A0ABM4NNK7</accession>
<evidence type="ECO:0000313" key="19">
    <source>
        <dbReference type="Proteomes" id="UP001652662"/>
    </source>
</evidence>
<evidence type="ECO:0000313" key="20">
    <source>
        <dbReference type="RefSeq" id="XP_070466531.1"/>
    </source>
</evidence>
<keyword evidence="10" id="KW-0009">Actin-binding</keyword>
<feature type="region of interest" description="Disordered" evidence="17">
    <location>
        <begin position="518"/>
        <end position="672"/>
    </location>
</feature>
<dbReference type="SMART" id="SM01195">
    <property type="entry name" value="FA"/>
    <property type="match status" value="1"/>
</dbReference>
<keyword evidence="8" id="KW-0498">Mitosis</keyword>
<keyword evidence="19" id="KW-1185">Reference proteome</keyword>
<evidence type="ECO:0000256" key="5">
    <source>
        <dbReference type="ARBA" id="ARBA00022490"/>
    </source>
</evidence>
<evidence type="ECO:0000256" key="15">
    <source>
        <dbReference type="ARBA" id="ARBA00030419"/>
    </source>
</evidence>
<dbReference type="InterPro" id="IPR014352">
    <property type="entry name" value="FERM/acyl-CoA-bd_prot_sf"/>
</dbReference>
<feature type="compositionally biased region" description="Polar residues" evidence="17">
    <location>
        <begin position="652"/>
        <end position="665"/>
    </location>
</feature>
<dbReference type="InterPro" id="IPR021187">
    <property type="entry name" value="EPB4.1_FERM_F1"/>
</dbReference>
<evidence type="ECO:0000256" key="14">
    <source>
        <dbReference type="ARBA" id="ARBA00023658"/>
    </source>
</evidence>
<keyword evidence="4" id="KW-0813">Transport</keyword>